<evidence type="ECO:0000313" key="1">
    <source>
        <dbReference type="EMBL" id="MXQ88553.1"/>
    </source>
</evidence>
<accession>A0A6B0RMK0</accession>
<organism evidence="1 2">
    <name type="scientific">Bos mutus</name>
    <name type="common">wild yak</name>
    <dbReference type="NCBI Taxonomy" id="72004"/>
    <lineage>
        <taxon>Eukaryota</taxon>
        <taxon>Metazoa</taxon>
        <taxon>Chordata</taxon>
        <taxon>Craniata</taxon>
        <taxon>Vertebrata</taxon>
        <taxon>Euteleostomi</taxon>
        <taxon>Mammalia</taxon>
        <taxon>Eutheria</taxon>
        <taxon>Laurasiatheria</taxon>
        <taxon>Artiodactyla</taxon>
        <taxon>Ruminantia</taxon>
        <taxon>Pecora</taxon>
        <taxon>Bovidae</taxon>
        <taxon>Bovinae</taxon>
        <taxon>Bos</taxon>
    </lineage>
</organism>
<proteinExistence type="predicted"/>
<sequence>MAQFDSECLPSTYAWLCLLVEEIGVSKSSYADFYNVHSGPGDYKTQRLSLRAMTALKIPEHLGDSQQILVDDEMGRR</sequence>
<dbReference type="AlphaFoldDB" id="A0A6B0RMK0"/>
<dbReference type="Proteomes" id="UP000322234">
    <property type="component" value="Unassembled WGS sequence"/>
</dbReference>
<reference evidence="1" key="1">
    <citation type="submission" date="2019-10" db="EMBL/GenBank/DDBJ databases">
        <title>The sequence and de novo assembly of the wild yak genome.</title>
        <authorList>
            <person name="Liu Y."/>
        </authorList>
    </citation>
    <scope>NUCLEOTIDE SEQUENCE [LARGE SCALE GENOMIC DNA]</scope>
    <source>
        <strain evidence="1">WY2019</strain>
    </source>
</reference>
<comment type="caution">
    <text evidence="1">The sequence shown here is derived from an EMBL/GenBank/DDBJ whole genome shotgun (WGS) entry which is preliminary data.</text>
</comment>
<gene>
    <name evidence="1" type="ORF">E5288_WYG003791</name>
</gene>
<keyword evidence="2" id="KW-1185">Reference proteome</keyword>
<evidence type="ECO:0000313" key="2">
    <source>
        <dbReference type="Proteomes" id="UP000322234"/>
    </source>
</evidence>
<name>A0A6B0RMK0_9CETA</name>
<dbReference type="EMBL" id="VBQZ03000047">
    <property type="protein sequence ID" value="MXQ88553.1"/>
    <property type="molecule type" value="Genomic_DNA"/>
</dbReference>
<protein>
    <submittedName>
        <fullName evidence="1">Uncharacterized protein</fullName>
    </submittedName>
</protein>